<accession>X0W2Z5</accession>
<reference evidence="1" key="1">
    <citation type="journal article" date="2014" name="Front. Microbiol.">
        <title>High frequency of phylogenetically diverse reductive dehalogenase-homologous genes in deep subseafloor sedimentary metagenomes.</title>
        <authorList>
            <person name="Kawai M."/>
            <person name="Futagami T."/>
            <person name="Toyoda A."/>
            <person name="Takaki Y."/>
            <person name="Nishi S."/>
            <person name="Hori S."/>
            <person name="Arai W."/>
            <person name="Tsubouchi T."/>
            <person name="Morono Y."/>
            <person name="Uchiyama I."/>
            <person name="Ito T."/>
            <person name="Fujiyama A."/>
            <person name="Inagaki F."/>
            <person name="Takami H."/>
        </authorList>
    </citation>
    <scope>NUCLEOTIDE SEQUENCE</scope>
    <source>
        <strain evidence="1">Expedition CK06-06</strain>
    </source>
</reference>
<sequence>MTILNLKLNPSLNYKIDYYYTCNYCGGNLSRKYGKRFGRSLFVEEKV</sequence>
<proteinExistence type="predicted"/>
<comment type="caution">
    <text evidence="1">The sequence shown here is derived from an EMBL/GenBank/DDBJ whole genome shotgun (WGS) entry which is preliminary data.</text>
</comment>
<name>X0W2Z5_9ZZZZ</name>
<gene>
    <name evidence="1" type="ORF">S01H1_58357</name>
</gene>
<protein>
    <submittedName>
        <fullName evidence="1">Uncharacterized protein</fullName>
    </submittedName>
</protein>
<feature type="non-terminal residue" evidence="1">
    <location>
        <position position="47"/>
    </location>
</feature>
<organism evidence="1">
    <name type="scientific">marine sediment metagenome</name>
    <dbReference type="NCBI Taxonomy" id="412755"/>
    <lineage>
        <taxon>unclassified sequences</taxon>
        <taxon>metagenomes</taxon>
        <taxon>ecological metagenomes</taxon>
    </lineage>
</organism>
<evidence type="ECO:0000313" key="1">
    <source>
        <dbReference type="EMBL" id="GAG18958.1"/>
    </source>
</evidence>
<dbReference type="AlphaFoldDB" id="X0W2Z5"/>
<dbReference type="EMBL" id="BARS01038118">
    <property type="protein sequence ID" value="GAG18958.1"/>
    <property type="molecule type" value="Genomic_DNA"/>
</dbReference>